<name>A0A7W7RDT7_9ACTN</name>
<gene>
    <name evidence="1" type="ORF">F4561_000633</name>
</gene>
<organism evidence="1 2">
    <name type="scientific">Lipingzhangella halophila</name>
    <dbReference type="NCBI Taxonomy" id="1783352"/>
    <lineage>
        <taxon>Bacteria</taxon>
        <taxon>Bacillati</taxon>
        <taxon>Actinomycetota</taxon>
        <taxon>Actinomycetes</taxon>
        <taxon>Streptosporangiales</taxon>
        <taxon>Nocardiopsidaceae</taxon>
        <taxon>Lipingzhangella</taxon>
    </lineage>
</organism>
<sequence>MPDNRSNPHPVLSSPLHPLTLLAKELEARGLEASVDFSVSVVDAYSPGGPGVASAAHQRVILRPDAVTAHPWWWLLWPGERFEREAAEPEVTCLLPVERVEEVARRGRNILILDSTE</sequence>
<dbReference type="EMBL" id="JACHJT010000001">
    <property type="protein sequence ID" value="MBB4929813.1"/>
    <property type="molecule type" value="Genomic_DNA"/>
</dbReference>
<evidence type="ECO:0000313" key="1">
    <source>
        <dbReference type="EMBL" id="MBB4929813.1"/>
    </source>
</evidence>
<accession>A0A7W7RDT7</accession>
<dbReference type="AlphaFoldDB" id="A0A7W7RDT7"/>
<dbReference type="RefSeq" id="WP_184574573.1">
    <property type="nucleotide sequence ID" value="NZ_JACHJT010000001.1"/>
</dbReference>
<proteinExistence type="predicted"/>
<evidence type="ECO:0000313" key="2">
    <source>
        <dbReference type="Proteomes" id="UP000523007"/>
    </source>
</evidence>
<comment type="caution">
    <text evidence="1">The sequence shown here is derived from an EMBL/GenBank/DDBJ whole genome shotgun (WGS) entry which is preliminary data.</text>
</comment>
<dbReference type="Proteomes" id="UP000523007">
    <property type="component" value="Unassembled WGS sequence"/>
</dbReference>
<keyword evidence="2" id="KW-1185">Reference proteome</keyword>
<reference evidence="1 2" key="1">
    <citation type="submission" date="2020-08" db="EMBL/GenBank/DDBJ databases">
        <title>Sequencing the genomes of 1000 actinobacteria strains.</title>
        <authorList>
            <person name="Klenk H.-P."/>
        </authorList>
    </citation>
    <scope>NUCLEOTIDE SEQUENCE [LARGE SCALE GENOMIC DNA]</scope>
    <source>
        <strain evidence="1 2">DSM 102030</strain>
    </source>
</reference>
<protein>
    <submittedName>
        <fullName evidence="1">Uncharacterized protein</fullName>
    </submittedName>
</protein>